<evidence type="ECO:0000313" key="1">
    <source>
        <dbReference type="EMBL" id="MDP4537993.1"/>
    </source>
</evidence>
<name>A0ABT9H3U4_9GAMM</name>
<keyword evidence="2" id="KW-1185">Reference proteome</keyword>
<dbReference type="RefSeq" id="WP_305895228.1">
    <property type="nucleotide sequence ID" value="NZ_JAUZVZ010000061.1"/>
</dbReference>
<evidence type="ECO:0000313" key="2">
    <source>
        <dbReference type="Proteomes" id="UP001231616"/>
    </source>
</evidence>
<dbReference type="EMBL" id="JAUZVZ010000061">
    <property type="protein sequence ID" value="MDP4537993.1"/>
    <property type="molecule type" value="Genomic_DNA"/>
</dbReference>
<comment type="caution">
    <text evidence="1">The sequence shown here is derived from an EMBL/GenBank/DDBJ whole genome shotgun (WGS) entry which is preliminary data.</text>
</comment>
<protein>
    <submittedName>
        <fullName evidence="1">Uncharacterized protein</fullName>
    </submittedName>
</protein>
<feature type="non-terminal residue" evidence="1">
    <location>
        <position position="1"/>
    </location>
</feature>
<accession>A0ABT9H3U4</accession>
<dbReference type="Proteomes" id="UP001231616">
    <property type="component" value="Unassembled WGS sequence"/>
</dbReference>
<gene>
    <name evidence="1" type="ORF">Q3O60_17580</name>
</gene>
<organism evidence="1 2">
    <name type="scientific">Alkalimonas collagenimarina</name>
    <dbReference type="NCBI Taxonomy" id="400390"/>
    <lineage>
        <taxon>Bacteria</taxon>
        <taxon>Pseudomonadati</taxon>
        <taxon>Pseudomonadota</taxon>
        <taxon>Gammaproteobacteria</taxon>
        <taxon>Alkalimonas</taxon>
    </lineage>
</organism>
<dbReference type="InterPro" id="IPR045633">
    <property type="entry name" value="DUF6414"/>
</dbReference>
<dbReference type="Pfam" id="PF19952">
    <property type="entry name" value="DUF6414"/>
    <property type="match status" value="1"/>
</dbReference>
<proteinExistence type="predicted"/>
<sequence>PAARLSALNLGVRLKNEARKMNEVKDLIYLDMDKVSSLYSQITGGIIQQFETSTSSNKTDKNLRNYDLKLFKHEAGGVGTDSESFKETRVSHHELYNELEDQLFKLGYAAEIGVDVSKEQLASGEAISIFENTLCIKATGWAVLEDYERICRISANYKDIAALINRSIESSLRESDECKEILEKIESQRNEIRLMKNGQQKTKRKNELDELEHNLELFIKAKSIGEVEDWIIEGMQNWIRVFLPGVINFRLYPFDDMPEFHILSNLKRESFLESSTESVHFLYGSKPTVKLDILGVITAIPKEGSEQFDPMIEFNEEELNQEGRESESIERAFRGVFRGFDGFEEMIRTCRYPRIMIHPIAIYRSIKPNKALQRTSR</sequence>
<reference evidence="1 2" key="1">
    <citation type="submission" date="2023-08" db="EMBL/GenBank/DDBJ databases">
        <authorList>
            <person name="Joshi A."/>
            <person name="Thite S."/>
        </authorList>
    </citation>
    <scope>NUCLEOTIDE SEQUENCE [LARGE SCALE GENOMIC DNA]</scope>
    <source>
        <strain evidence="1 2">AC40</strain>
    </source>
</reference>